<keyword evidence="2" id="KW-1133">Transmembrane helix</keyword>
<evidence type="ECO:0000313" key="4">
    <source>
        <dbReference type="Proteomes" id="UP000807115"/>
    </source>
</evidence>
<feature type="transmembrane region" description="Helical" evidence="2">
    <location>
        <begin position="38"/>
        <end position="62"/>
    </location>
</feature>
<comment type="caution">
    <text evidence="3">The sequence shown here is derived from an EMBL/GenBank/DDBJ whole genome shotgun (WGS) entry which is preliminary data.</text>
</comment>
<keyword evidence="2" id="KW-0812">Transmembrane</keyword>
<keyword evidence="2" id="KW-0472">Membrane</keyword>
<dbReference type="PANTHER" id="PTHR33994:SF19">
    <property type="entry name" value="LATE EMBRYOGENESIS ABUNDANT PROTEIN LEA-2 SUBGROUP DOMAIN-CONTAINING PROTEIN"/>
    <property type="match status" value="1"/>
</dbReference>
<dbReference type="EMBL" id="CM027687">
    <property type="protein sequence ID" value="KAG0521349.1"/>
    <property type="molecule type" value="Genomic_DNA"/>
</dbReference>
<proteinExistence type="predicted"/>
<reference evidence="3" key="1">
    <citation type="journal article" date="2019" name="BMC Genomics">
        <title>A new reference genome for Sorghum bicolor reveals high levels of sequence similarity between sweet and grain genotypes: implications for the genetics of sugar metabolism.</title>
        <authorList>
            <person name="Cooper E.A."/>
            <person name="Brenton Z.W."/>
            <person name="Flinn B.S."/>
            <person name="Jenkins J."/>
            <person name="Shu S."/>
            <person name="Flowers D."/>
            <person name="Luo F."/>
            <person name="Wang Y."/>
            <person name="Xia P."/>
            <person name="Barry K."/>
            <person name="Daum C."/>
            <person name="Lipzen A."/>
            <person name="Yoshinaga Y."/>
            <person name="Schmutz J."/>
            <person name="Saski C."/>
            <person name="Vermerris W."/>
            <person name="Kresovich S."/>
        </authorList>
    </citation>
    <scope>NUCLEOTIDE SEQUENCE</scope>
</reference>
<sequence length="240" mass="25293">MTAKPPHLLVDVPPSGHDGGGGGRQRREWRNQPACRKACAVSVLVLLGAAVITGLTYLFIFLNRQFPDKDPVFTVAITGVTGLDPAVDLPPSLPAADDDDDGYSSISSPTPTPALSPVFNLTFRIDNTRNAYHEACVPGLSRAEVSYGDAFLAGGSVPPFCAGEKRASDQAARAWGENVAVPRFLREQLAAELAAGDASVDVKVTMPSYCWNVWCGGAVLTCKPKIGGGPSPACRLDRIS</sequence>
<dbReference type="AlphaFoldDB" id="A0A921U7N4"/>
<reference evidence="3" key="2">
    <citation type="submission" date="2020-10" db="EMBL/GenBank/DDBJ databases">
        <authorList>
            <person name="Cooper E.A."/>
            <person name="Brenton Z.W."/>
            <person name="Flinn B.S."/>
            <person name="Jenkins J."/>
            <person name="Shu S."/>
            <person name="Flowers D."/>
            <person name="Luo F."/>
            <person name="Wang Y."/>
            <person name="Xia P."/>
            <person name="Barry K."/>
            <person name="Daum C."/>
            <person name="Lipzen A."/>
            <person name="Yoshinaga Y."/>
            <person name="Schmutz J."/>
            <person name="Saski C."/>
            <person name="Vermerris W."/>
            <person name="Kresovich S."/>
        </authorList>
    </citation>
    <scope>NUCLEOTIDE SEQUENCE</scope>
</reference>
<feature type="region of interest" description="Disordered" evidence="1">
    <location>
        <begin position="1"/>
        <end position="30"/>
    </location>
</feature>
<dbReference type="Proteomes" id="UP000807115">
    <property type="component" value="Chromosome 8"/>
</dbReference>
<feature type="region of interest" description="Disordered" evidence="1">
    <location>
        <begin position="90"/>
        <end position="111"/>
    </location>
</feature>
<accession>A0A921U7N4</accession>
<evidence type="ECO:0008006" key="5">
    <source>
        <dbReference type="Google" id="ProtNLM"/>
    </source>
</evidence>
<name>A0A921U7N4_SORBI</name>
<protein>
    <recommendedName>
        <fullName evidence="5">Late embryogenesis abundant protein LEA-2 subgroup domain-containing protein</fullName>
    </recommendedName>
</protein>
<gene>
    <name evidence="3" type="ORF">BDA96_08G152700</name>
</gene>
<evidence type="ECO:0000313" key="3">
    <source>
        <dbReference type="EMBL" id="KAG0521349.1"/>
    </source>
</evidence>
<dbReference type="PANTHER" id="PTHR33994">
    <property type="entry name" value="OS04G0515000 PROTEIN"/>
    <property type="match status" value="1"/>
</dbReference>
<evidence type="ECO:0000256" key="2">
    <source>
        <dbReference type="SAM" id="Phobius"/>
    </source>
</evidence>
<organism evidence="3 4">
    <name type="scientific">Sorghum bicolor</name>
    <name type="common">Sorghum</name>
    <name type="synonym">Sorghum vulgare</name>
    <dbReference type="NCBI Taxonomy" id="4558"/>
    <lineage>
        <taxon>Eukaryota</taxon>
        <taxon>Viridiplantae</taxon>
        <taxon>Streptophyta</taxon>
        <taxon>Embryophyta</taxon>
        <taxon>Tracheophyta</taxon>
        <taxon>Spermatophyta</taxon>
        <taxon>Magnoliopsida</taxon>
        <taxon>Liliopsida</taxon>
        <taxon>Poales</taxon>
        <taxon>Poaceae</taxon>
        <taxon>PACMAD clade</taxon>
        <taxon>Panicoideae</taxon>
        <taxon>Andropogonodae</taxon>
        <taxon>Andropogoneae</taxon>
        <taxon>Sorghinae</taxon>
        <taxon>Sorghum</taxon>
    </lineage>
</organism>
<evidence type="ECO:0000256" key="1">
    <source>
        <dbReference type="SAM" id="MobiDB-lite"/>
    </source>
</evidence>